<dbReference type="Gene3D" id="3.10.450.30">
    <property type="entry name" value="Microbial ribonucleases"/>
    <property type="match status" value="1"/>
</dbReference>
<dbReference type="AlphaFoldDB" id="A0A2I2FJJ0"/>
<proteinExistence type="predicted"/>
<evidence type="ECO:0000256" key="1">
    <source>
        <dbReference type="ARBA" id="ARBA00022722"/>
    </source>
</evidence>
<keyword evidence="5" id="KW-1185">Reference proteome</keyword>
<dbReference type="OrthoDB" id="4465861at2759"/>
<dbReference type="InterPro" id="IPR016191">
    <property type="entry name" value="Ribonuclease/ribotoxin"/>
</dbReference>
<keyword evidence="2" id="KW-0378">Hydrolase</keyword>
<dbReference type="RefSeq" id="XP_024674794.1">
    <property type="nucleotide sequence ID" value="XM_024819941.1"/>
</dbReference>
<evidence type="ECO:0000313" key="5">
    <source>
        <dbReference type="Proteomes" id="UP000234585"/>
    </source>
</evidence>
<feature type="signal peptide" evidence="3">
    <location>
        <begin position="1"/>
        <end position="20"/>
    </location>
</feature>
<dbReference type="GeneID" id="36527101"/>
<evidence type="ECO:0000256" key="3">
    <source>
        <dbReference type="SAM" id="SignalP"/>
    </source>
</evidence>
<dbReference type="GO" id="GO:0003723">
    <property type="term" value="F:RNA binding"/>
    <property type="evidence" value="ECO:0007669"/>
    <property type="project" value="InterPro"/>
</dbReference>
<protein>
    <submittedName>
        <fullName evidence="4">Uncharacterized protein</fullName>
    </submittedName>
</protein>
<dbReference type="SUPFAM" id="SSF53933">
    <property type="entry name" value="Microbial ribonucleases"/>
    <property type="match status" value="1"/>
</dbReference>
<keyword evidence="1" id="KW-0540">Nuclease</keyword>
<sequence>MKVINILGLAASAAVASALAANNGSDIQKLPAKDVIIDCDGPAKYDGTAVTAAAEQAWSMWLKGEKKGHDDNIPEAQYPHNSIPLQSGDHFKNDCDNDADTVIQFPIIGDGVYDGSQEQGMDRVALKDMGDKRSAVFCGLVTERDADEASRGISQYRMC</sequence>
<reference evidence="4 5" key="1">
    <citation type="submission" date="2017-12" db="EMBL/GenBank/DDBJ databases">
        <authorList>
            <consortium name="DOE Joint Genome Institute"/>
            <person name="Haridas S."/>
            <person name="Kjaerbolling I."/>
            <person name="Vesth T.C."/>
            <person name="Frisvad J.C."/>
            <person name="Nybo J.L."/>
            <person name="Theobald S."/>
            <person name="Kuo A."/>
            <person name="Bowyer P."/>
            <person name="Matsuda Y."/>
            <person name="Mondo S."/>
            <person name="Lyhne E.K."/>
            <person name="Kogle M.E."/>
            <person name="Clum A."/>
            <person name="Lipzen A."/>
            <person name="Salamov A."/>
            <person name="Ngan C.Y."/>
            <person name="Daum C."/>
            <person name="Chiniquy J."/>
            <person name="Barry K."/>
            <person name="LaButti K."/>
            <person name="Simmons B.A."/>
            <person name="Magnuson J.K."/>
            <person name="Mortensen U.H."/>
            <person name="Larsen T.O."/>
            <person name="Grigoriev I.V."/>
            <person name="Baker S.E."/>
            <person name="Andersen M.R."/>
            <person name="Nordberg H.P."/>
            <person name="Cantor M.N."/>
            <person name="Hua S.X."/>
        </authorList>
    </citation>
    <scope>NUCLEOTIDE SEQUENCE [LARGE SCALE GENOMIC DNA]</scope>
    <source>
        <strain evidence="4 5">CBS 102.13</strain>
    </source>
</reference>
<name>A0A2I2FJJ0_ASPCN</name>
<feature type="chain" id="PRO_5014118433" evidence="3">
    <location>
        <begin position="21"/>
        <end position="159"/>
    </location>
</feature>
<dbReference type="Proteomes" id="UP000234585">
    <property type="component" value="Unassembled WGS sequence"/>
</dbReference>
<evidence type="ECO:0000256" key="2">
    <source>
        <dbReference type="ARBA" id="ARBA00022801"/>
    </source>
</evidence>
<gene>
    <name evidence="4" type="ORF">BDW47DRAFT_82274</name>
</gene>
<organism evidence="4 5">
    <name type="scientific">Aspergillus candidus</name>
    <dbReference type="NCBI Taxonomy" id="41067"/>
    <lineage>
        <taxon>Eukaryota</taxon>
        <taxon>Fungi</taxon>
        <taxon>Dikarya</taxon>
        <taxon>Ascomycota</taxon>
        <taxon>Pezizomycotina</taxon>
        <taxon>Eurotiomycetes</taxon>
        <taxon>Eurotiomycetidae</taxon>
        <taxon>Eurotiales</taxon>
        <taxon>Aspergillaceae</taxon>
        <taxon>Aspergillus</taxon>
        <taxon>Aspergillus subgen. Circumdati</taxon>
    </lineage>
</organism>
<evidence type="ECO:0000313" key="4">
    <source>
        <dbReference type="EMBL" id="PLB40782.1"/>
    </source>
</evidence>
<dbReference type="GO" id="GO:0016787">
    <property type="term" value="F:hydrolase activity"/>
    <property type="evidence" value="ECO:0007669"/>
    <property type="project" value="UniProtKB-KW"/>
</dbReference>
<keyword evidence="3" id="KW-0732">Signal</keyword>
<accession>A0A2I2FJJ0</accession>
<dbReference type="EMBL" id="KZ559123">
    <property type="protein sequence ID" value="PLB40782.1"/>
    <property type="molecule type" value="Genomic_DNA"/>
</dbReference>
<dbReference type="GO" id="GO:0004540">
    <property type="term" value="F:RNA nuclease activity"/>
    <property type="evidence" value="ECO:0007669"/>
    <property type="project" value="InterPro"/>
</dbReference>